<dbReference type="CDD" id="cd01490">
    <property type="entry name" value="Ube1_repeat2"/>
    <property type="match status" value="1"/>
</dbReference>
<evidence type="ECO:0000313" key="11">
    <source>
        <dbReference type="Proteomes" id="UP001195483"/>
    </source>
</evidence>
<dbReference type="Gene3D" id="3.10.290.60">
    <property type="entry name" value="Ubiquitin-activating enzyme E1, UFD domain"/>
    <property type="match status" value="1"/>
</dbReference>
<dbReference type="InterPro" id="IPR035985">
    <property type="entry name" value="Ubiquitin-activating_enz"/>
</dbReference>
<dbReference type="GO" id="GO:0005524">
    <property type="term" value="F:ATP binding"/>
    <property type="evidence" value="ECO:0007669"/>
    <property type="project" value="UniProtKB-KW"/>
</dbReference>
<dbReference type="GO" id="GO:0004839">
    <property type="term" value="F:ubiquitin activating enzyme activity"/>
    <property type="evidence" value="ECO:0007669"/>
    <property type="project" value="UniProtKB-EC"/>
</dbReference>
<sequence>MATDVEIDDSLYSRQRYVLGDSAMKRMAQSSILLYGVGGLGAEIAKNIVLAGIKSLTIQDPAITTRHDLGTQFFLREEDAQAGRNRAEATVGRLSELNPYVSIDTVTSDIDLTSDLSYLKDFQCVILTDLPLQVRVRINQFCRSQSPQIKFLSADVYGLFSGAFCDFGDKFEVMDPNGEEPKETFIASITKDNPGVVTSLDNKMHGFESQDTITFKEVNGMTILNGRQVKIEVISPYAFTIGDTTGEEFGVYESGGIATQVKVPKTLQFNSMEVELKQPSIMLLDFRKWEIPIHVHVGFIALDRFREQNQRFPNVWCKSDAAEMVRLAQDIASQLDEKLSSIHTDVIESISFTCKGCFAPLCAAQGGIIAQEAIKALTGKFTPMKQWLYLDALDLLNDTDRQQPELFKARGDRYDQLRICIGENCMRKFAAVKLFMVGCGAIGCEMLKNYALMGIGTDHKGQIIITDNDLIEKSNLNRQFLFRPHHIQKPKSVTAAESVLQINPDLHIVPQQNKVCPQTEESTYPDRFYENLDIVVNALDNVEARRYVDSRCVTSQRPLLESGTMGTKGHTQVIVPHLTESYVSQRDPPDEEVPYCTLKSFPANIEHCIQWARDKFESSFVHKPSNFNKFWSNAGNIKEIIEKLKTGQSVDGAVTTSKLLKLHLNTWYDCIRIGRHKFEKLFNHKARHLLDAFPLETRLADGTLFWQSPKRPPVPLQFNLNDPQHLSFVISSARLYADIFGVQWTQKDLEPVAVKSILSKVDIPPYVPTNKKVETVETKVSKEVEISGDELVEAAVRIQETLQNENNEKGLKLLKPAEFEKDDDSNGHIDFITDAANLRASMYHIESSDRLQVKRIAGHIVPAIATTTAAVAGMISIELVKVVEKFPREKYTNCFLNLALPIMLLSEPGPAERTVIREGLSFTIWDRWEVKGHKDLTLKEFLQYFKVTYGFEASMVGQGVKLVYVPFMPQHQKRLTQPMLKLLKASNNQKYVDLVVSFAAADEEDIPGPPVRYFFGL</sequence>
<evidence type="ECO:0000256" key="6">
    <source>
        <dbReference type="ARBA" id="ARBA00022741"/>
    </source>
</evidence>
<dbReference type="GO" id="GO:0019948">
    <property type="term" value="F:SUMO activating enzyme activity"/>
    <property type="evidence" value="ECO:0007669"/>
    <property type="project" value="TreeGrafter"/>
</dbReference>
<dbReference type="Proteomes" id="UP001195483">
    <property type="component" value="Unassembled WGS sequence"/>
</dbReference>
<keyword evidence="8" id="KW-0067">ATP-binding</keyword>
<dbReference type="FunFam" id="2.40.30.180:FF:000002">
    <property type="entry name" value="Ubiquitin-activating enzyme E1 2"/>
    <property type="match status" value="1"/>
</dbReference>
<dbReference type="AlphaFoldDB" id="A0AAE0VNN9"/>
<keyword evidence="5" id="KW-0436">Ligase</keyword>
<dbReference type="EMBL" id="JAEAOA010001560">
    <property type="protein sequence ID" value="KAK3583562.1"/>
    <property type="molecule type" value="Genomic_DNA"/>
</dbReference>
<protein>
    <recommendedName>
        <fullName evidence="4">E1 ubiquitin-activating enzyme</fullName>
        <ecNumber evidence="4">6.2.1.45</ecNumber>
    </recommendedName>
</protein>
<dbReference type="InterPro" id="IPR038252">
    <property type="entry name" value="UBA_E1_C_sf"/>
</dbReference>
<dbReference type="PANTHER" id="PTHR10953:SF186">
    <property type="entry name" value="UBIQUITIN-LIKE MODIFIER-ACTIVATING ENZYME 6"/>
    <property type="match status" value="1"/>
</dbReference>
<dbReference type="NCBIfam" id="TIGR01408">
    <property type="entry name" value="Ube1"/>
    <property type="match status" value="1"/>
</dbReference>
<comment type="similarity">
    <text evidence="3">Belongs to the ubiquitin-activating E1 family.</text>
</comment>
<dbReference type="InterPro" id="IPR042302">
    <property type="entry name" value="E1_FCCH_sf"/>
</dbReference>
<evidence type="ECO:0000259" key="9">
    <source>
        <dbReference type="SMART" id="SM00985"/>
    </source>
</evidence>
<dbReference type="InterPro" id="IPR045886">
    <property type="entry name" value="ThiF/MoeB/HesA"/>
</dbReference>
<dbReference type="EC" id="6.2.1.45" evidence="4"/>
<dbReference type="Gene3D" id="1.10.10.2660">
    <property type="entry name" value="Ubiquitin-activating enzyme E1, SCCH domain"/>
    <property type="match status" value="1"/>
</dbReference>
<dbReference type="SUPFAM" id="SSF69572">
    <property type="entry name" value="Activating enzymes of the ubiquitin-like proteins"/>
    <property type="match status" value="2"/>
</dbReference>
<comment type="pathway">
    <text evidence="2">Protein modification; protein ubiquitination.</text>
</comment>
<keyword evidence="11" id="KW-1185">Reference proteome</keyword>
<dbReference type="GO" id="GO:0005737">
    <property type="term" value="C:cytoplasm"/>
    <property type="evidence" value="ECO:0007669"/>
    <property type="project" value="TreeGrafter"/>
</dbReference>
<evidence type="ECO:0000256" key="8">
    <source>
        <dbReference type="ARBA" id="ARBA00022840"/>
    </source>
</evidence>
<proteinExistence type="inferred from homology"/>
<evidence type="ECO:0000256" key="1">
    <source>
        <dbReference type="ARBA" id="ARBA00000488"/>
    </source>
</evidence>
<dbReference type="InterPro" id="IPR018075">
    <property type="entry name" value="UBQ-activ_enz_E1"/>
</dbReference>
<dbReference type="InterPro" id="IPR042063">
    <property type="entry name" value="Ubi_acti_E1_SCCH"/>
</dbReference>
<evidence type="ECO:0000256" key="2">
    <source>
        <dbReference type="ARBA" id="ARBA00004906"/>
    </source>
</evidence>
<evidence type="ECO:0000313" key="10">
    <source>
        <dbReference type="EMBL" id="KAK3583562.1"/>
    </source>
</evidence>
<dbReference type="GO" id="GO:0031510">
    <property type="term" value="C:SUMO activating enzyme complex"/>
    <property type="evidence" value="ECO:0007669"/>
    <property type="project" value="TreeGrafter"/>
</dbReference>
<dbReference type="CDD" id="cd01491">
    <property type="entry name" value="Ube1_repeat1"/>
    <property type="match status" value="1"/>
</dbReference>
<evidence type="ECO:0000256" key="7">
    <source>
        <dbReference type="ARBA" id="ARBA00022786"/>
    </source>
</evidence>
<dbReference type="Gene3D" id="3.40.50.12550">
    <property type="entry name" value="Ubiquitin-activating enzyme E1, inactive adenylation domain, subdomain 2"/>
    <property type="match status" value="1"/>
</dbReference>
<reference evidence="10" key="3">
    <citation type="submission" date="2023-05" db="EMBL/GenBank/DDBJ databases">
        <authorList>
            <person name="Smith C.H."/>
        </authorList>
    </citation>
    <scope>NUCLEOTIDE SEQUENCE</scope>
    <source>
        <strain evidence="10">CHS0354</strain>
        <tissue evidence="10">Mantle</tissue>
    </source>
</reference>
<dbReference type="InterPro" id="IPR000011">
    <property type="entry name" value="UBQ/SUMO-activ_enz_E1-like"/>
</dbReference>
<dbReference type="PANTHER" id="PTHR10953">
    <property type="entry name" value="UBIQUITIN-ACTIVATING ENZYME E1"/>
    <property type="match status" value="1"/>
</dbReference>
<dbReference type="InterPro" id="IPR000594">
    <property type="entry name" value="ThiF_NAD_FAD-bd"/>
</dbReference>
<comment type="catalytic activity">
    <reaction evidence="1">
        <text>ATP + ubiquitin + [E1 ubiquitin-activating enzyme]-L-cysteine = AMP + diphosphate + S-ubiquitinyl-[E1 ubiquitin-activating enzyme]-L-cysteine.</text>
        <dbReference type="EC" id="6.2.1.45"/>
    </reaction>
</comment>
<feature type="domain" description="Ubiquitin-activating enzyme E1 C-terminal" evidence="9">
    <location>
        <begin position="891"/>
        <end position="1011"/>
    </location>
</feature>
<comment type="caution">
    <text evidence="10">The sequence shown here is derived from an EMBL/GenBank/DDBJ whole genome shotgun (WGS) entry which is preliminary data.</text>
</comment>
<dbReference type="InterPro" id="IPR042449">
    <property type="entry name" value="Ub-E1_IAD_1"/>
</dbReference>
<reference evidence="10" key="2">
    <citation type="journal article" date="2021" name="Genome Biol. Evol.">
        <title>Developing a high-quality reference genome for a parasitic bivalve with doubly uniparental inheritance (Bivalvia: Unionida).</title>
        <authorList>
            <person name="Smith C.H."/>
        </authorList>
    </citation>
    <scope>NUCLEOTIDE SEQUENCE</scope>
    <source>
        <strain evidence="10">CHS0354</strain>
        <tissue evidence="10">Mantle</tissue>
    </source>
</reference>
<name>A0AAE0VNN9_9BIVA</name>
<dbReference type="Gene3D" id="3.40.50.720">
    <property type="entry name" value="NAD(P)-binding Rossmann-like Domain"/>
    <property type="match status" value="1"/>
</dbReference>
<organism evidence="10 11">
    <name type="scientific">Potamilus streckersoni</name>
    <dbReference type="NCBI Taxonomy" id="2493646"/>
    <lineage>
        <taxon>Eukaryota</taxon>
        <taxon>Metazoa</taxon>
        <taxon>Spiralia</taxon>
        <taxon>Lophotrochozoa</taxon>
        <taxon>Mollusca</taxon>
        <taxon>Bivalvia</taxon>
        <taxon>Autobranchia</taxon>
        <taxon>Heteroconchia</taxon>
        <taxon>Palaeoheterodonta</taxon>
        <taxon>Unionida</taxon>
        <taxon>Unionoidea</taxon>
        <taxon>Unionidae</taxon>
        <taxon>Ambleminae</taxon>
        <taxon>Lampsilini</taxon>
        <taxon>Potamilus</taxon>
    </lineage>
</organism>
<dbReference type="SMART" id="SM00985">
    <property type="entry name" value="UBA_e1_C"/>
    <property type="match status" value="1"/>
</dbReference>
<accession>A0AAE0VNN9</accession>
<dbReference type="Pfam" id="PF00899">
    <property type="entry name" value="ThiF"/>
    <property type="match status" value="2"/>
</dbReference>
<reference evidence="10" key="1">
    <citation type="journal article" date="2021" name="Genome Biol. Evol.">
        <title>A High-Quality Reference Genome for a Parasitic Bivalve with Doubly Uniparental Inheritance (Bivalvia: Unionida).</title>
        <authorList>
            <person name="Smith C.H."/>
        </authorList>
    </citation>
    <scope>NUCLEOTIDE SEQUENCE</scope>
    <source>
        <strain evidence="10">CHS0354</strain>
    </source>
</reference>
<gene>
    <name evidence="10" type="ORF">CHS0354_026151</name>
</gene>
<dbReference type="Gene3D" id="2.40.30.180">
    <property type="entry name" value="Ubiquitin-activating enzyme E1, FCCH domain"/>
    <property type="match status" value="1"/>
</dbReference>
<keyword evidence="7" id="KW-0833">Ubl conjugation pathway</keyword>
<dbReference type="Pfam" id="PF10585">
    <property type="entry name" value="UBA_E1_SCCH"/>
    <property type="match status" value="1"/>
</dbReference>
<dbReference type="Gene3D" id="3.50.50.80">
    <property type="entry name" value="Ubiquitin-activating enzyme E1, inactive adenylation domain, subdomain 1"/>
    <property type="match status" value="1"/>
</dbReference>
<dbReference type="InterPro" id="IPR018965">
    <property type="entry name" value="Ub-activating_enz_E1_C"/>
</dbReference>
<dbReference type="FunFam" id="3.40.50.720:FF:000015">
    <property type="entry name" value="Ubiquitin-activating enzyme E1 1"/>
    <property type="match status" value="1"/>
</dbReference>
<dbReference type="GO" id="GO:0016925">
    <property type="term" value="P:protein sumoylation"/>
    <property type="evidence" value="ECO:0007669"/>
    <property type="project" value="TreeGrafter"/>
</dbReference>
<dbReference type="Pfam" id="PF09358">
    <property type="entry name" value="E1_UFD"/>
    <property type="match status" value="1"/>
</dbReference>
<evidence type="ECO:0000256" key="3">
    <source>
        <dbReference type="ARBA" id="ARBA00005673"/>
    </source>
</evidence>
<evidence type="ECO:0000256" key="4">
    <source>
        <dbReference type="ARBA" id="ARBA00012990"/>
    </source>
</evidence>
<dbReference type="FunFam" id="3.50.50.80:FF:000001">
    <property type="entry name" value="ubiquitin-like modifier-activating enzyme 1"/>
    <property type="match status" value="1"/>
</dbReference>
<evidence type="ECO:0000256" key="5">
    <source>
        <dbReference type="ARBA" id="ARBA00022598"/>
    </source>
</evidence>
<dbReference type="FunFam" id="1.10.10.2660:FF:000003">
    <property type="entry name" value="ubiquitin-like modifier-activating enzyme 6 isoform X1"/>
    <property type="match status" value="1"/>
</dbReference>
<dbReference type="PRINTS" id="PR01849">
    <property type="entry name" value="UBIQUITINACT"/>
</dbReference>
<keyword evidence="6" id="KW-0547">Nucleotide-binding</keyword>
<dbReference type="InterPro" id="IPR019572">
    <property type="entry name" value="UBA_E1_SCCH"/>
</dbReference>